<feature type="DNA-binding region" description="H-T-H motif" evidence="4">
    <location>
        <begin position="32"/>
        <end position="51"/>
    </location>
</feature>
<dbReference type="EMBL" id="JAESWA010000023">
    <property type="protein sequence ID" value="MBL4933317.1"/>
    <property type="molecule type" value="Genomic_DNA"/>
</dbReference>
<dbReference type="SUPFAM" id="SSF48498">
    <property type="entry name" value="Tetracyclin repressor-like, C-terminal domain"/>
    <property type="match status" value="1"/>
</dbReference>
<accession>A0A937FJ36</accession>
<dbReference type="AlphaFoldDB" id="A0A937FJ36"/>
<dbReference type="InterPro" id="IPR001647">
    <property type="entry name" value="HTH_TetR"/>
</dbReference>
<dbReference type="GO" id="GO:0003677">
    <property type="term" value="F:DNA binding"/>
    <property type="evidence" value="ECO:0007669"/>
    <property type="project" value="UniProtKB-UniRule"/>
</dbReference>
<comment type="caution">
    <text evidence="6">The sequence shown here is derived from an EMBL/GenBank/DDBJ whole genome shotgun (WGS) entry which is preliminary data.</text>
</comment>
<proteinExistence type="predicted"/>
<name>A0A937FJ36_9CLOT</name>
<dbReference type="Pfam" id="PF13305">
    <property type="entry name" value="TetR_C_33"/>
    <property type="match status" value="1"/>
</dbReference>
<dbReference type="PROSITE" id="PS50977">
    <property type="entry name" value="HTH_TETR_2"/>
    <property type="match status" value="1"/>
</dbReference>
<evidence type="ECO:0000256" key="3">
    <source>
        <dbReference type="ARBA" id="ARBA00023163"/>
    </source>
</evidence>
<keyword evidence="1" id="KW-0805">Transcription regulation</keyword>
<evidence type="ECO:0000256" key="4">
    <source>
        <dbReference type="PROSITE-ProRule" id="PRU00335"/>
    </source>
</evidence>
<evidence type="ECO:0000313" key="6">
    <source>
        <dbReference type="EMBL" id="MBL4933317.1"/>
    </source>
</evidence>
<sequence>MAKDNYHHGTLKEDMIRNGLQLLNKEGFEGFSLRKVASMCGVSHTAPYKHFKDKEDLISSIALEVWEAFSASLLESTEKYPDNPKIQILEMGKSYVKFMVENPEYLKFMFLTEHKYPIFISNNELHHLDGSPFYIFKKCCENYLSSISTKKDMYYLDTMSMWSLVHGIALLIANKVIEYDGDYLEIVEKMINEKLK</sequence>
<evidence type="ECO:0000259" key="5">
    <source>
        <dbReference type="PROSITE" id="PS50977"/>
    </source>
</evidence>
<evidence type="ECO:0000256" key="2">
    <source>
        <dbReference type="ARBA" id="ARBA00023125"/>
    </source>
</evidence>
<keyword evidence="3" id="KW-0804">Transcription</keyword>
<dbReference type="RefSeq" id="WP_202768733.1">
    <property type="nucleotide sequence ID" value="NZ_JAESWA010000023.1"/>
</dbReference>
<dbReference type="Pfam" id="PF00440">
    <property type="entry name" value="TetR_N"/>
    <property type="match status" value="1"/>
</dbReference>
<reference evidence="6" key="1">
    <citation type="submission" date="2021-01" db="EMBL/GenBank/DDBJ databases">
        <title>Genome public.</title>
        <authorList>
            <person name="Liu C."/>
            <person name="Sun Q."/>
        </authorList>
    </citation>
    <scope>NUCLEOTIDE SEQUENCE</scope>
    <source>
        <strain evidence="6">YIM B02565</strain>
    </source>
</reference>
<dbReference type="SUPFAM" id="SSF46689">
    <property type="entry name" value="Homeodomain-like"/>
    <property type="match status" value="1"/>
</dbReference>
<keyword evidence="2 4" id="KW-0238">DNA-binding</keyword>
<dbReference type="InterPro" id="IPR036271">
    <property type="entry name" value="Tet_transcr_reg_TetR-rel_C_sf"/>
</dbReference>
<keyword evidence="7" id="KW-1185">Reference proteome</keyword>
<dbReference type="InterPro" id="IPR025996">
    <property type="entry name" value="MT1864/Rv1816-like_C"/>
</dbReference>
<protein>
    <submittedName>
        <fullName evidence="6">TetR family transcriptional regulator</fullName>
    </submittedName>
</protein>
<gene>
    <name evidence="6" type="ORF">JK634_15995</name>
</gene>
<dbReference type="PRINTS" id="PR00455">
    <property type="entry name" value="HTHTETR"/>
</dbReference>
<evidence type="ECO:0000313" key="7">
    <source>
        <dbReference type="Proteomes" id="UP000623681"/>
    </source>
</evidence>
<organism evidence="6 7">
    <name type="scientific">Clostridium paridis</name>
    <dbReference type="NCBI Taxonomy" id="2803863"/>
    <lineage>
        <taxon>Bacteria</taxon>
        <taxon>Bacillati</taxon>
        <taxon>Bacillota</taxon>
        <taxon>Clostridia</taxon>
        <taxon>Eubacteriales</taxon>
        <taxon>Clostridiaceae</taxon>
        <taxon>Clostridium</taxon>
    </lineage>
</organism>
<dbReference type="Gene3D" id="1.10.357.10">
    <property type="entry name" value="Tetracycline Repressor, domain 2"/>
    <property type="match status" value="1"/>
</dbReference>
<dbReference type="InterPro" id="IPR009057">
    <property type="entry name" value="Homeodomain-like_sf"/>
</dbReference>
<feature type="domain" description="HTH tetR-type" evidence="5">
    <location>
        <begin position="9"/>
        <end position="69"/>
    </location>
</feature>
<dbReference type="Proteomes" id="UP000623681">
    <property type="component" value="Unassembled WGS sequence"/>
</dbReference>
<dbReference type="InterPro" id="IPR050624">
    <property type="entry name" value="HTH-type_Tx_Regulator"/>
</dbReference>
<dbReference type="PANTHER" id="PTHR43479">
    <property type="entry name" value="ACREF/ENVCD OPERON REPRESSOR-RELATED"/>
    <property type="match status" value="1"/>
</dbReference>
<dbReference type="PANTHER" id="PTHR43479:SF20">
    <property type="entry name" value="HTH TETR-TYPE DOMAIN-CONTAINING PROTEIN"/>
    <property type="match status" value="1"/>
</dbReference>
<evidence type="ECO:0000256" key="1">
    <source>
        <dbReference type="ARBA" id="ARBA00023015"/>
    </source>
</evidence>